<proteinExistence type="predicted"/>
<dbReference type="Pfam" id="PF01408">
    <property type="entry name" value="GFO_IDH_MocA"/>
    <property type="match status" value="1"/>
</dbReference>
<dbReference type="InterPro" id="IPR036291">
    <property type="entry name" value="NAD(P)-bd_dom_sf"/>
</dbReference>
<organism evidence="3 5">
    <name type="scientific">Intestinimonas butyriciproducens</name>
    <dbReference type="NCBI Taxonomy" id="1297617"/>
    <lineage>
        <taxon>Bacteria</taxon>
        <taxon>Bacillati</taxon>
        <taxon>Bacillota</taxon>
        <taxon>Clostridia</taxon>
        <taxon>Eubacteriales</taxon>
        <taxon>Intestinimonas</taxon>
    </lineage>
</organism>
<dbReference type="EC" id="1.1.1.18" evidence="3"/>
<reference evidence="4 6" key="3">
    <citation type="submission" date="2018-04" db="EMBL/GenBank/DDBJ databases">
        <title>Genomic Encyclopedia of Type Strains, Phase IV (KMG-IV): sequencing the most valuable type-strain genomes for metagenomic binning, comparative biology and taxonomic classification.</title>
        <authorList>
            <person name="Goeker M."/>
        </authorList>
    </citation>
    <scope>NUCLEOTIDE SEQUENCE [LARGE SCALE GENOMIC DNA]</scope>
    <source>
        <strain evidence="4 6">DSM 26588</strain>
    </source>
</reference>
<dbReference type="RefSeq" id="WP_058118564.1">
    <property type="nucleotide sequence ID" value="NZ_CP011307.1"/>
</dbReference>
<dbReference type="InterPro" id="IPR055170">
    <property type="entry name" value="GFO_IDH_MocA-like_dom"/>
</dbReference>
<evidence type="ECO:0000259" key="2">
    <source>
        <dbReference type="Pfam" id="PF22725"/>
    </source>
</evidence>
<feature type="domain" description="Gfo/Idh/MocA-like oxidoreductase N-terminal" evidence="1">
    <location>
        <begin position="6"/>
        <end position="124"/>
    </location>
</feature>
<sequence length="343" mass="38807">MMEKKIKMGIVGAGTWGRTHAYIYREHSNAEPVAICDMNRERAQAIADEFGIKEVYTDYHEMAEKADIDAVAIVTPDFAHADIACCFADHKRHLLIEKPLATTREDAERIVEAVKRNGVRCMVDLHNRWNAPFNTCKQLIEAGKLGDPYTAYIRHSDIKWCATDLLPWAAKSSILWFLGSHSLDTLRWLFNDEVKRVYAVKREGILKAEGIDTPDIYLSTIEFEHGGIAHMENGWVTPNGNGNVNDFRFSIMGTEGMVNLNLSNHDLITFADQEKIMVPDILVSNFVFGKCKGLSYESIRDFIDRMVDGQEFRVTLEDSRKTCIAILAIIESAEKGIPVEVTY</sequence>
<reference evidence="5" key="2">
    <citation type="submission" date="2015-04" db="EMBL/GenBank/DDBJ databases">
        <title>A butyrogenic pathway from the amino acid lysine in a human gut commensal.</title>
        <authorList>
            <person name="de Vos W.M."/>
            <person name="Bui N.T.P."/>
            <person name="Plugge C.M."/>
            <person name="Ritari J."/>
        </authorList>
    </citation>
    <scope>NUCLEOTIDE SEQUENCE [LARGE SCALE GENOMIC DNA]</scope>
    <source>
        <strain evidence="5">AF211</strain>
    </source>
</reference>
<evidence type="ECO:0000313" key="3">
    <source>
        <dbReference type="EMBL" id="ALP95548.1"/>
    </source>
</evidence>
<dbReference type="InterPro" id="IPR000683">
    <property type="entry name" value="Gfo/Idh/MocA-like_OxRdtase_N"/>
</dbReference>
<dbReference type="Proteomes" id="UP000245778">
    <property type="component" value="Unassembled WGS sequence"/>
</dbReference>
<dbReference type="Pfam" id="PF22725">
    <property type="entry name" value="GFO_IDH_MocA_C3"/>
    <property type="match status" value="1"/>
</dbReference>
<name>A0A0S2W881_9FIRM</name>
<dbReference type="OrthoDB" id="9783105at2"/>
<feature type="domain" description="GFO/IDH/MocA-like oxidoreductase" evidence="2">
    <location>
        <begin position="133"/>
        <end position="258"/>
    </location>
</feature>
<dbReference type="InterPro" id="IPR051450">
    <property type="entry name" value="Gfo/Idh/MocA_Oxidoreductases"/>
</dbReference>
<accession>A0A0S2W881</accession>
<dbReference type="eggNOG" id="COG0673">
    <property type="taxonomic scope" value="Bacteria"/>
</dbReference>
<protein>
    <submittedName>
        <fullName evidence="3">Myo-inositol 2-dehydrogenase</fullName>
        <ecNumber evidence="3">1.1.1.18</ecNumber>
    </submittedName>
    <submittedName>
        <fullName evidence="4">Putative dehydrogenase</fullName>
    </submittedName>
</protein>
<dbReference type="SUPFAM" id="SSF51735">
    <property type="entry name" value="NAD(P)-binding Rossmann-fold domains"/>
    <property type="match status" value="1"/>
</dbReference>
<evidence type="ECO:0000313" key="6">
    <source>
        <dbReference type="Proteomes" id="UP000245778"/>
    </source>
</evidence>
<dbReference type="PANTHER" id="PTHR43377:SF1">
    <property type="entry name" value="BILIVERDIN REDUCTASE A"/>
    <property type="match status" value="1"/>
</dbReference>
<keyword evidence="3" id="KW-0560">Oxidoreductase</keyword>
<evidence type="ECO:0000313" key="5">
    <source>
        <dbReference type="Proteomes" id="UP000064844"/>
    </source>
</evidence>
<evidence type="ECO:0000313" key="4">
    <source>
        <dbReference type="EMBL" id="PVY48350.1"/>
    </source>
</evidence>
<dbReference type="GO" id="GO:0050112">
    <property type="term" value="F:inositol 2-dehydrogenase (NAD+) activity"/>
    <property type="evidence" value="ECO:0007669"/>
    <property type="project" value="UniProtKB-EC"/>
</dbReference>
<keyword evidence="5" id="KW-1185">Reference proteome</keyword>
<dbReference type="EMBL" id="QEKK01000007">
    <property type="protein sequence ID" value="PVY48350.1"/>
    <property type="molecule type" value="Genomic_DNA"/>
</dbReference>
<dbReference type="KEGG" id="ibu:IB211_03157"/>
<dbReference type="EMBL" id="CP011307">
    <property type="protein sequence ID" value="ALP95548.1"/>
    <property type="molecule type" value="Genomic_DNA"/>
</dbReference>
<dbReference type="GO" id="GO:0000166">
    <property type="term" value="F:nucleotide binding"/>
    <property type="evidence" value="ECO:0007669"/>
    <property type="project" value="InterPro"/>
</dbReference>
<dbReference type="PATRIC" id="fig|1297617.4.peg.3244"/>
<dbReference type="AlphaFoldDB" id="A0A0S2W881"/>
<gene>
    <name evidence="4" type="ORF">C7373_10797</name>
    <name evidence="3" type="ORF">IB211_03157</name>
</gene>
<evidence type="ECO:0000259" key="1">
    <source>
        <dbReference type="Pfam" id="PF01408"/>
    </source>
</evidence>
<dbReference type="PANTHER" id="PTHR43377">
    <property type="entry name" value="BILIVERDIN REDUCTASE A"/>
    <property type="match status" value="1"/>
</dbReference>
<dbReference type="GeneID" id="93230542"/>
<reference evidence="3 5" key="1">
    <citation type="journal article" date="2015" name="Nat. Commun.">
        <title>Production of butyrate from lysine and the Amadori product fructoselysine by a human gut commensal.</title>
        <authorList>
            <person name="Bui T.P."/>
            <person name="Ritari J."/>
            <person name="Boeren S."/>
            <person name="de Waard P."/>
            <person name="Plugge C.M."/>
            <person name="de Vos W.M."/>
        </authorList>
    </citation>
    <scope>NUCLEOTIDE SEQUENCE [LARGE SCALE GENOMIC DNA]</scope>
    <source>
        <strain evidence="3 5">AF211</strain>
    </source>
</reference>
<dbReference type="SUPFAM" id="SSF55347">
    <property type="entry name" value="Glyceraldehyde-3-phosphate dehydrogenase-like, C-terminal domain"/>
    <property type="match status" value="1"/>
</dbReference>
<dbReference type="Gene3D" id="3.30.360.10">
    <property type="entry name" value="Dihydrodipicolinate Reductase, domain 2"/>
    <property type="match status" value="1"/>
</dbReference>
<dbReference type="Proteomes" id="UP000064844">
    <property type="component" value="Chromosome"/>
</dbReference>
<dbReference type="STRING" id="1297617.IB211_03157"/>
<dbReference type="Gene3D" id="3.40.50.720">
    <property type="entry name" value="NAD(P)-binding Rossmann-like Domain"/>
    <property type="match status" value="1"/>
</dbReference>